<dbReference type="EC" id="2.3.1.257" evidence="4"/>
<dbReference type="SUPFAM" id="SSF55729">
    <property type="entry name" value="Acyl-CoA N-acyltransferases (Nat)"/>
    <property type="match status" value="1"/>
</dbReference>
<dbReference type="GO" id="GO:0043998">
    <property type="term" value="F:histone H2A acetyltransferase activity"/>
    <property type="evidence" value="ECO:0007669"/>
    <property type="project" value="InterPro"/>
</dbReference>
<evidence type="ECO:0000256" key="2">
    <source>
        <dbReference type="ARBA" id="ARBA00004496"/>
    </source>
</evidence>
<evidence type="ECO:0000256" key="5">
    <source>
        <dbReference type="ARBA" id="ARBA00015043"/>
    </source>
</evidence>
<dbReference type="GO" id="GO:0005634">
    <property type="term" value="C:nucleus"/>
    <property type="evidence" value="ECO:0007669"/>
    <property type="project" value="UniProtKB-SubCell"/>
</dbReference>
<dbReference type="Pfam" id="PF00583">
    <property type="entry name" value="Acetyltransf_1"/>
    <property type="match status" value="1"/>
</dbReference>
<evidence type="ECO:0000259" key="12">
    <source>
        <dbReference type="PROSITE" id="PS51186"/>
    </source>
</evidence>
<dbReference type="CDD" id="cd04301">
    <property type="entry name" value="NAT_SF"/>
    <property type="match status" value="1"/>
</dbReference>
<dbReference type="PROSITE" id="PS51186">
    <property type="entry name" value="GNAT"/>
    <property type="match status" value="1"/>
</dbReference>
<evidence type="ECO:0000256" key="8">
    <source>
        <dbReference type="ARBA" id="ARBA00023242"/>
    </source>
</evidence>
<comment type="catalytic activity">
    <reaction evidence="10">
        <text>N-terminal L-seryl-[histone H2A] + acetyl-CoA = N-terminal N(alpha)-acetyl-L-seryl-[histone H2A] + CoA + H(+)</text>
        <dbReference type="Rhea" id="RHEA:50600"/>
        <dbReference type="Rhea" id="RHEA-COMP:12742"/>
        <dbReference type="Rhea" id="RHEA-COMP:12744"/>
        <dbReference type="ChEBI" id="CHEBI:15378"/>
        <dbReference type="ChEBI" id="CHEBI:57287"/>
        <dbReference type="ChEBI" id="CHEBI:57288"/>
        <dbReference type="ChEBI" id="CHEBI:64738"/>
        <dbReference type="ChEBI" id="CHEBI:83690"/>
        <dbReference type="EC" id="2.3.1.257"/>
    </reaction>
</comment>
<dbReference type="VEuPathDB" id="MicrosporidiaDB:M970_060940"/>
<dbReference type="InterPro" id="IPR016181">
    <property type="entry name" value="Acyl_CoA_acyltransferase"/>
</dbReference>
<dbReference type="VEuPathDB" id="MicrosporidiaDB:AEWR_060940"/>
<keyword evidence="6" id="KW-0963">Cytoplasm</keyword>
<dbReference type="GO" id="GO:0010485">
    <property type="term" value="F:histone H4 acetyltransferase activity"/>
    <property type="evidence" value="ECO:0007669"/>
    <property type="project" value="InterPro"/>
</dbReference>
<comment type="similarity">
    <text evidence="3">Belongs to the acetyltransferase family. NAA40 subfamily.</text>
</comment>
<evidence type="ECO:0000256" key="3">
    <source>
        <dbReference type="ARBA" id="ARBA00008870"/>
    </source>
</evidence>
<keyword evidence="9" id="KW-0012">Acyltransferase</keyword>
<protein>
    <recommendedName>
        <fullName evidence="5">N-alpha-acetyltransferase 40</fullName>
        <ecNumber evidence="4">2.3.1.257</ecNumber>
    </recommendedName>
</protein>
<dbReference type="InterPro" id="IPR000182">
    <property type="entry name" value="GNAT_dom"/>
</dbReference>
<dbReference type="PANTHER" id="PTHR20531">
    <property type="entry name" value="N-ALPHA-ACETYLTRANSFERASE 40"/>
    <property type="match status" value="1"/>
</dbReference>
<dbReference type="VEuPathDB" id="MicrosporidiaDB:AEWD_060960"/>
<name>M1K4B0_ENCCN</name>
<dbReference type="InterPro" id="IPR039949">
    <property type="entry name" value="NAA40"/>
</dbReference>
<dbReference type="EMBL" id="KC513609">
    <property type="protein sequence ID" value="AGE95763.1"/>
    <property type="molecule type" value="Genomic_DNA"/>
</dbReference>
<dbReference type="GO" id="GO:0005737">
    <property type="term" value="C:cytoplasm"/>
    <property type="evidence" value="ECO:0007669"/>
    <property type="project" value="UniProtKB-SubCell"/>
</dbReference>
<evidence type="ECO:0000256" key="1">
    <source>
        <dbReference type="ARBA" id="ARBA00004123"/>
    </source>
</evidence>
<evidence type="ECO:0000256" key="10">
    <source>
        <dbReference type="ARBA" id="ARBA00047821"/>
    </source>
</evidence>
<evidence type="ECO:0000256" key="6">
    <source>
        <dbReference type="ARBA" id="ARBA00022490"/>
    </source>
</evidence>
<proteinExistence type="inferred from homology"/>
<dbReference type="GO" id="GO:1990189">
    <property type="term" value="F:protein N-terminal-serine acetyltransferase activity"/>
    <property type="evidence" value="ECO:0007669"/>
    <property type="project" value="UniProtKB-EC"/>
</dbReference>
<accession>M1K4B0</accession>
<dbReference type="AlphaFoldDB" id="M1K4B0"/>
<gene>
    <name evidence="13" type="ORF">ECU06_1000</name>
</gene>
<dbReference type="VEuPathDB" id="MicrosporidiaDB:ECU06_1000"/>
<evidence type="ECO:0000256" key="7">
    <source>
        <dbReference type="ARBA" id="ARBA00022679"/>
    </source>
</evidence>
<keyword evidence="7" id="KW-0808">Transferase</keyword>
<reference evidence="13" key="1">
    <citation type="journal article" date="2013" name="Eukaryot. Cell">
        <title>Extremely Reduced Levels of Heterozygosity in the Vertebrate Pathogen Encephalitozoon cuniculi.</title>
        <authorList>
            <person name="Selman M."/>
            <person name="Sak B."/>
            <person name="Kvac M."/>
            <person name="Farinelli L."/>
            <person name="Weiss L.M."/>
            <person name="Corradi N."/>
        </authorList>
    </citation>
    <scope>NUCLEOTIDE SEQUENCE</scope>
</reference>
<dbReference type="Gene3D" id="3.40.630.30">
    <property type="match status" value="1"/>
</dbReference>
<comment type="catalytic activity">
    <reaction evidence="11">
        <text>N-terminal L-seryl-[histone H4] + acetyl-CoA = N-terminal N(alpha)-acetyl-L-seryl-[histone H4] + CoA + H(+)</text>
        <dbReference type="Rhea" id="RHEA:50596"/>
        <dbReference type="Rhea" id="RHEA-COMP:12740"/>
        <dbReference type="Rhea" id="RHEA-COMP:12743"/>
        <dbReference type="ChEBI" id="CHEBI:15378"/>
        <dbReference type="ChEBI" id="CHEBI:57287"/>
        <dbReference type="ChEBI" id="CHEBI:57288"/>
        <dbReference type="ChEBI" id="CHEBI:64738"/>
        <dbReference type="ChEBI" id="CHEBI:83690"/>
        <dbReference type="EC" id="2.3.1.257"/>
    </reaction>
</comment>
<dbReference type="PANTHER" id="PTHR20531:SF1">
    <property type="entry name" value="N-ALPHA-ACETYLTRANSFERASE 40"/>
    <property type="match status" value="1"/>
</dbReference>
<organism evidence="13">
    <name type="scientific">Encephalitozoon cuniculi</name>
    <name type="common">Microsporidian parasite</name>
    <dbReference type="NCBI Taxonomy" id="6035"/>
    <lineage>
        <taxon>Eukaryota</taxon>
        <taxon>Fungi</taxon>
        <taxon>Fungi incertae sedis</taxon>
        <taxon>Microsporidia</taxon>
        <taxon>Unikaryonidae</taxon>
        <taxon>Encephalitozoon</taxon>
    </lineage>
</organism>
<evidence type="ECO:0000313" key="13">
    <source>
        <dbReference type="EMBL" id="AGE95763.1"/>
    </source>
</evidence>
<sequence length="146" mass="17544">MERKVLKMERLGKDLMEWAMGLVVANLRGYCRSPLLRFSKAKSLRNRKNNYILCLAGEEPVGFIMFRFSRDTTYVFELHVEEKYRSLGIGTLLLDECRKQYDSIVRRIVLYVYRENIRGLGFYMRNGFEINREYKCDTFYEMVFNK</sequence>
<dbReference type="VEuPathDB" id="MicrosporidiaDB:AEWQ_060930"/>
<comment type="subcellular location">
    <subcellularLocation>
        <location evidence="2">Cytoplasm</location>
    </subcellularLocation>
    <subcellularLocation>
        <location evidence="1">Nucleus</location>
    </subcellularLocation>
</comment>
<evidence type="ECO:0000256" key="11">
    <source>
        <dbReference type="ARBA" id="ARBA00049524"/>
    </source>
</evidence>
<evidence type="ECO:0000256" key="9">
    <source>
        <dbReference type="ARBA" id="ARBA00023315"/>
    </source>
</evidence>
<feature type="domain" description="N-acetyltransferase" evidence="12">
    <location>
        <begin position="6"/>
        <end position="146"/>
    </location>
</feature>
<evidence type="ECO:0000256" key="4">
    <source>
        <dbReference type="ARBA" id="ARBA00012950"/>
    </source>
</evidence>
<keyword evidence="8" id="KW-0539">Nucleus</keyword>